<feature type="signal peptide" evidence="1">
    <location>
        <begin position="1"/>
        <end position="27"/>
    </location>
</feature>
<dbReference type="STRING" id="444597.BST26_09855"/>
<keyword evidence="1" id="KW-0732">Signal</keyword>
<dbReference type="AlphaFoldDB" id="A0A1X0DEL2"/>
<organism evidence="2 3">
    <name type="scientific">Mycolicibacterium insubricum</name>
    <dbReference type="NCBI Taxonomy" id="444597"/>
    <lineage>
        <taxon>Bacteria</taxon>
        <taxon>Bacillati</taxon>
        <taxon>Actinomycetota</taxon>
        <taxon>Actinomycetes</taxon>
        <taxon>Mycobacteriales</taxon>
        <taxon>Mycobacteriaceae</taxon>
        <taxon>Mycolicibacterium</taxon>
    </lineage>
</organism>
<evidence type="ECO:0000256" key="1">
    <source>
        <dbReference type="SAM" id="SignalP"/>
    </source>
</evidence>
<dbReference type="RefSeq" id="WP_083030600.1">
    <property type="nucleotide sequence ID" value="NZ_AP022618.1"/>
</dbReference>
<evidence type="ECO:0000313" key="3">
    <source>
        <dbReference type="Proteomes" id="UP000192801"/>
    </source>
</evidence>
<evidence type="ECO:0000313" key="2">
    <source>
        <dbReference type="EMBL" id="ORA70805.1"/>
    </source>
</evidence>
<dbReference type="PROSITE" id="PS51318">
    <property type="entry name" value="TAT"/>
    <property type="match status" value="1"/>
</dbReference>
<dbReference type="EMBL" id="MVHS01000018">
    <property type="protein sequence ID" value="ORA70805.1"/>
    <property type="molecule type" value="Genomic_DNA"/>
</dbReference>
<dbReference type="OrthoDB" id="4636369at2"/>
<name>A0A1X0DEL2_9MYCO</name>
<comment type="caution">
    <text evidence="2">The sequence shown here is derived from an EMBL/GenBank/DDBJ whole genome shotgun (WGS) entry which is preliminary data.</text>
</comment>
<feature type="chain" id="PRO_5012800671" description="Secreted protein" evidence="1">
    <location>
        <begin position="28"/>
        <end position="193"/>
    </location>
</feature>
<keyword evidence="3" id="KW-1185">Reference proteome</keyword>
<sequence>MNPRRRAAALAGALATAAALFAAPAHAVLPPADGTYAFTMAGSPSTVWSMQTLCSQPSGTRIQSDYTDTDIQTMGCDLLVAAKTPTAGGRDNRLASFDQRFKLTNGLWTARYTASEGAVCPGGGYAPTTEIYAFTENGLTGTHKRITAEGCGLPAGIETTPFTLAFLAPLDPPVANRFPMQCNYLVGRPSICS</sequence>
<dbReference type="InterPro" id="IPR006311">
    <property type="entry name" value="TAT_signal"/>
</dbReference>
<protein>
    <recommendedName>
        <fullName evidence="4">Secreted protein</fullName>
    </recommendedName>
</protein>
<accession>A0A1X0DEL2</accession>
<reference evidence="2 3" key="1">
    <citation type="submission" date="2016-12" db="EMBL/GenBank/DDBJ databases">
        <title>The new phylogeny of genus Mycobacterium.</title>
        <authorList>
            <person name="Tortoli E."/>
            <person name="Trovato A."/>
            <person name="Cirillo D.M."/>
        </authorList>
    </citation>
    <scope>NUCLEOTIDE SEQUENCE [LARGE SCALE GENOMIC DNA]</scope>
    <source>
        <strain evidence="2 3">DSM 45130</strain>
    </source>
</reference>
<evidence type="ECO:0008006" key="4">
    <source>
        <dbReference type="Google" id="ProtNLM"/>
    </source>
</evidence>
<dbReference type="Proteomes" id="UP000192801">
    <property type="component" value="Unassembled WGS sequence"/>
</dbReference>
<proteinExistence type="predicted"/>
<gene>
    <name evidence="2" type="ORF">BST26_09855</name>
</gene>